<dbReference type="AlphaFoldDB" id="A0A6C0C9R2"/>
<sequence>MEMSVTFVVKFIHRIGRFEDMAICAKDRTLAG</sequence>
<reference evidence="1" key="1">
    <citation type="journal article" date="2020" name="Nature">
        <title>Giant virus diversity and host interactions through global metagenomics.</title>
        <authorList>
            <person name="Schulz F."/>
            <person name="Roux S."/>
            <person name="Paez-Espino D."/>
            <person name="Jungbluth S."/>
            <person name="Walsh D.A."/>
            <person name="Denef V.J."/>
            <person name="McMahon K.D."/>
            <person name="Konstantinidis K.T."/>
            <person name="Eloe-Fadrosh E.A."/>
            <person name="Kyrpides N.C."/>
            <person name="Woyke T."/>
        </authorList>
    </citation>
    <scope>NUCLEOTIDE SEQUENCE</scope>
    <source>
        <strain evidence="1">GVMAG-M-3300020192-26</strain>
    </source>
</reference>
<accession>A0A6C0C9R2</accession>
<evidence type="ECO:0000313" key="1">
    <source>
        <dbReference type="EMBL" id="QHT01063.1"/>
    </source>
</evidence>
<proteinExistence type="predicted"/>
<protein>
    <submittedName>
        <fullName evidence="1">Uncharacterized protein</fullName>
    </submittedName>
</protein>
<dbReference type="EMBL" id="MN739363">
    <property type="protein sequence ID" value="QHT01063.1"/>
    <property type="molecule type" value="Genomic_DNA"/>
</dbReference>
<name>A0A6C0C9R2_9ZZZZ</name>
<organism evidence="1">
    <name type="scientific">viral metagenome</name>
    <dbReference type="NCBI Taxonomy" id="1070528"/>
    <lineage>
        <taxon>unclassified sequences</taxon>
        <taxon>metagenomes</taxon>
        <taxon>organismal metagenomes</taxon>
    </lineage>
</organism>